<dbReference type="PROSITE" id="PS51462">
    <property type="entry name" value="NUDIX"/>
    <property type="match status" value="1"/>
</dbReference>
<organism evidence="8 9">
    <name type="scientific">Cryobacterium adonitolivorans</name>
    <dbReference type="NCBI Taxonomy" id="1259189"/>
    <lineage>
        <taxon>Bacteria</taxon>
        <taxon>Bacillati</taxon>
        <taxon>Actinomycetota</taxon>
        <taxon>Actinomycetes</taxon>
        <taxon>Micrococcales</taxon>
        <taxon>Microbacteriaceae</taxon>
        <taxon>Cryobacterium</taxon>
    </lineage>
</organism>
<keyword evidence="6" id="KW-0464">Manganese</keyword>
<dbReference type="Proteomes" id="UP000297907">
    <property type="component" value="Unassembled WGS sequence"/>
</dbReference>
<keyword evidence="5" id="KW-0460">Magnesium</keyword>
<protein>
    <submittedName>
        <fullName evidence="8">CoA pyrophosphatase</fullName>
    </submittedName>
</protein>
<evidence type="ECO:0000259" key="7">
    <source>
        <dbReference type="PROSITE" id="PS51462"/>
    </source>
</evidence>
<evidence type="ECO:0000256" key="2">
    <source>
        <dbReference type="ARBA" id="ARBA00001946"/>
    </source>
</evidence>
<dbReference type="InterPro" id="IPR000086">
    <property type="entry name" value="NUDIX_hydrolase_dom"/>
</dbReference>
<comment type="cofactor">
    <cofactor evidence="1">
        <name>Mn(2+)</name>
        <dbReference type="ChEBI" id="CHEBI:29035"/>
    </cofactor>
</comment>
<sequence length="228" mass="24235">MPAASKDPRAELVALCERGLDWGTGRSRDLPDLRSARRAAVLVLFGVLDAVPAQSPAGPGRVPRDLDVLLLRRASTLGSHPGQIAFPGGRLEASDAGPIAAALREAVEETGLDVAGLEPLGTLPAMPVPVSNHLVTPVPAWWTSPSQVAAMDHAETVDVFRVPVADLLDPANRANTVHNVGGTEYRAPAFTVGGRLVWGFTGIVLSRMFDELGWAGPWDHDRIVQLDR</sequence>
<evidence type="ECO:0000256" key="4">
    <source>
        <dbReference type="ARBA" id="ARBA00022801"/>
    </source>
</evidence>
<dbReference type="CDD" id="cd03426">
    <property type="entry name" value="NUDIX_CoAse_Nudt7"/>
    <property type="match status" value="1"/>
</dbReference>
<dbReference type="EMBL" id="SOFL01000002">
    <property type="protein sequence ID" value="TFC06988.1"/>
    <property type="molecule type" value="Genomic_DNA"/>
</dbReference>
<comment type="caution">
    <text evidence="8">The sequence shown here is derived from an EMBL/GenBank/DDBJ whole genome shotgun (WGS) entry which is preliminary data.</text>
</comment>
<keyword evidence="3" id="KW-0479">Metal-binding</keyword>
<proteinExistence type="predicted"/>
<accession>A0A4R8WFL7</accession>
<gene>
    <name evidence="8" type="ORF">E3O42_00990</name>
</gene>
<evidence type="ECO:0000313" key="8">
    <source>
        <dbReference type="EMBL" id="TFC06988.1"/>
    </source>
</evidence>
<evidence type="ECO:0000256" key="6">
    <source>
        <dbReference type="ARBA" id="ARBA00023211"/>
    </source>
</evidence>
<dbReference type="Gene3D" id="3.90.79.10">
    <property type="entry name" value="Nucleoside Triphosphate Pyrophosphohydrolase"/>
    <property type="match status" value="1"/>
</dbReference>
<dbReference type="PANTHER" id="PTHR12992:SF11">
    <property type="entry name" value="MITOCHONDRIAL COENZYME A DIPHOSPHATASE NUDT8"/>
    <property type="match status" value="1"/>
</dbReference>
<dbReference type="AlphaFoldDB" id="A0A4R8WFL7"/>
<keyword evidence="9" id="KW-1185">Reference proteome</keyword>
<dbReference type="Pfam" id="PF00293">
    <property type="entry name" value="NUDIX"/>
    <property type="match status" value="1"/>
</dbReference>
<dbReference type="InterPro" id="IPR015797">
    <property type="entry name" value="NUDIX_hydrolase-like_dom_sf"/>
</dbReference>
<dbReference type="InterPro" id="IPR045121">
    <property type="entry name" value="CoAse"/>
</dbReference>
<dbReference type="PANTHER" id="PTHR12992">
    <property type="entry name" value="NUDIX HYDROLASE"/>
    <property type="match status" value="1"/>
</dbReference>
<keyword evidence="4" id="KW-0378">Hydrolase</keyword>
<evidence type="ECO:0000256" key="1">
    <source>
        <dbReference type="ARBA" id="ARBA00001936"/>
    </source>
</evidence>
<dbReference type="SUPFAM" id="SSF55811">
    <property type="entry name" value="Nudix"/>
    <property type="match status" value="1"/>
</dbReference>
<dbReference type="OrthoDB" id="9802805at2"/>
<dbReference type="GO" id="GO:0046872">
    <property type="term" value="F:metal ion binding"/>
    <property type="evidence" value="ECO:0007669"/>
    <property type="project" value="UniProtKB-KW"/>
</dbReference>
<name>A0A4R8WFL7_9MICO</name>
<evidence type="ECO:0000256" key="5">
    <source>
        <dbReference type="ARBA" id="ARBA00022842"/>
    </source>
</evidence>
<dbReference type="RefSeq" id="WP_134452072.1">
    <property type="nucleotide sequence ID" value="NZ_SOFL01000002.1"/>
</dbReference>
<reference evidence="8 9" key="1">
    <citation type="submission" date="2019-03" db="EMBL/GenBank/DDBJ databases">
        <title>Genomics of glacier-inhabiting Cryobacterium strains.</title>
        <authorList>
            <person name="Liu Q."/>
            <person name="Xin Y.-H."/>
        </authorList>
    </citation>
    <scope>NUCLEOTIDE SEQUENCE [LARGE SCALE GENOMIC DNA]</scope>
    <source>
        <strain evidence="8 9">RHLS22-1</strain>
    </source>
</reference>
<evidence type="ECO:0000256" key="3">
    <source>
        <dbReference type="ARBA" id="ARBA00022723"/>
    </source>
</evidence>
<feature type="domain" description="Nudix hydrolase" evidence="7">
    <location>
        <begin position="35"/>
        <end position="184"/>
    </location>
</feature>
<dbReference type="GO" id="GO:0010945">
    <property type="term" value="F:coenzyme A diphosphatase activity"/>
    <property type="evidence" value="ECO:0007669"/>
    <property type="project" value="InterPro"/>
</dbReference>
<evidence type="ECO:0000313" key="9">
    <source>
        <dbReference type="Proteomes" id="UP000297907"/>
    </source>
</evidence>
<comment type="cofactor">
    <cofactor evidence="2">
        <name>Mg(2+)</name>
        <dbReference type="ChEBI" id="CHEBI:18420"/>
    </cofactor>
</comment>